<keyword evidence="2" id="KW-1185">Reference proteome</keyword>
<dbReference type="Proteomes" id="UP000537862">
    <property type="component" value="Unassembled WGS sequence"/>
</dbReference>
<accession>A0A849P582</accession>
<reference evidence="1 2" key="1">
    <citation type="submission" date="2020-05" db="EMBL/GenBank/DDBJ databases">
        <authorList>
            <person name="Niu N."/>
        </authorList>
    </citation>
    <scope>NUCLEOTIDE SEQUENCE [LARGE SCALE GENOMIC DNA]</scope>
    <source>
        <strain evidence="1 2">3340-03</strain>
    </source>
</reference>
<gene>
    <name evidence="1" type="ORF">HKX39_04840</name>
</gene>
<evidence type="ECO:0000313" key="1">
    <source>
        <dbReference type="EMBL" id="NOL51504.1"/>
    </source>
</evidence>
<evidence type="ECO:0000313" key="2">
    <source>
        <dbReference type="Proteomes" id="UP000537862"/>
    </source>
</evidence>
<organism evidence="1 2">
    <name type="scientific">Pelistega suis</name>
    <dbReference type="NCBI Taxonomy" id="1631957"/>
    <lineage>
        <taxon>Bacteria</taxon>
        <taxon>Pseudomonadati</taxon>
        <taxon>Pseudomonadota</taxon>
        <taxon>Betaproteobacteria</taxon>
        <taxon>Burkholderiales</taxon>
        <taxon>Alcaligenaceae</taxon>
        <taxon>Pelistega</taxon>
    </lineage>
</organism>
<proteinExistence type="predicted"/>
<dbReference type="AlphaFoldDB" id="A0A849P582"/>
<name>A0A849P582_9BURK</name>
<dbReference type="EMBL" id="JABGBN010000002">
    <property type="protein sequence ID" value="NOL51504.1"/>
    <property type="molecule type" value="Genomic_DNA"/>
</dbReference>
<protein>
    <submittedName>
        <fullName evidence="1">Type II toxin-antitoxin system HicA family toxin</fullName>
    </submittedName>
</protein>
<comment type="caution">
    <text evidence="1">The sequence shown here is derived from an EMBL/GenBank/DDBJ whole genome shotgun (WGS) entry which is preliminary data.</text>
</comment>
<dbReference type="RefSeq" id="WP_171680174.1">
    <property type="nucleotide sequence ID" value="NZ_JABGBN010000002.1"/>
</dbReference>
<sequence>MSTIEKLYERLRKIPPPKDFKFEQLITLLTHFGCSLHEQRGGSSHKYFIFNSSRYGIVRLDMAKPHPSSNLKPYQIKAALLFINKYGII</sequence>